<dbReference type="InterPro" id="IPR016181">
    <property type="entry name" value="Acyl_CoA_acyltransferase"/>
</dbReference>
<sequence>MFVRTASERDIEAVRALLVETWHATYDAIYGTEKVTEITDSWHSIASLRRRLTRPNSEFLVADDGKRIGGMAYAEADAGGDTVMLRQLYVLPALQGRGIGGMLLDEIIESFSDAKRMRLEVEEQNVKAIAFYQAHGFAQTDRTANCGADQSGIPALIYEMPLI</sequence>
<reference evidence="4 5" key="1">
    <citation type="submission" date="2016-10" db="EMBL/GenBank/DDBJ databases">
        <authorList>
            <person name="Varghese N."/>
            <person name="Submissions S."/>
        </authorList>
    </citation>
    <scope>NUCLEOTIDE SEQUENCE [LARGE SCALE GENOMIC DNA]</scope>
    <source>
        <strain evidence="4 5">DSM 21822</strain>
    </source>
</reference>
<evidence type="ECO:0000259" key="3">
    <source>
        <dbReference type="PROSITE" id="PS51186"/>
    </source>
</evidence>
<evidence type="ECO:0000313" key="5">
    <source>
        <dbReference type="Proteomes" id="UP000323300"/>
    </source>
</evidence>
<dbReference type="PROSITE" id="PS51186">
    <property type="entry name" value="GNAT"/>
    <property type="match status" value="1"/>
</dbReference>
<dbReference type="InterPro" id="IPR050832">
    <property type="entry name" value="Bact_Acetyltransf"/>
</dbReference>
<gene>
    <name evidence="4" type="ORF">SAMN04488498_13211</name>
</gene>
<dbReference type="SUPFAM" id="SSF55729">
    <property type="entry name" value="Acyl-CoA N-acyltransferases (Nat)"/>
    <property type="match status" value="1"/>
</dbReference>
<dbReference type="InterPro" id="IPR000182">
    <property type="entry name" value="GNAT_dom"/>
</dbReference>
<proteinExistence type="predicted"/>
<keyword evidence="2" id="KW-0012">Acyltransferase</keyword>
<dbReference type="RefSeq" id="WP_149763688.1">
    <property type="nucleotide sequence ID" value="NZ_BSPE01000009.1"/>
</dbReference>
<evidence type="ECO:0000256" key="2">
    <source>
        <dbReference type="ARBA" id="ARBA00023315"/>
    </source>
</evidence>
<evidence type="ECO:0000256" key="1">
    <source>
        <dbReference type="ARBA" id="ARBA00022679"/>
    </source>
</evidence>
<dbReference type="CDD" id="cd04301">
    <property type="entry name" value="NAT_SF"/>
    <property type="match status" value="1"/>
</dbReference>
<organism evidence="4 5">
    <name type="scientific">Neomesorhizobium albiziae</name>
    <dbReference type="NCBI Taxonomy" id="335020"/>
    <lineage>
        <taxon>Bacteria</taxon>
        <taxon>Pseudomonadati</taxon>
        <taxon>Pseudomonadota</taxon>
        <taxon>Alphaproteobacteria</taxon>
        <taxon>Hyphomicrobiales</taxon>
        <taxon>Phyllobacteriaceae</taxon>
        <taxon>Neomesorhizobium</taxon>
    </lineage>
</organism>
<keyword evidence="1" id="KW-0808">Transferase</keyword>
<dbReference type="Proteomes" id="UP000323300">
    <property type="component" value="Unassembled WGS sequence"/>
</dbReference>
<dbReference type="GO" id="GO:0016747">
    <property type="term" value="F:acyltransferase activity, transferring groups other than amino-acyl groups"/>
    <property type="evidence" value="ECO:0007669"/>
    <property type="project" value="InterPro"/>
</dbReference>
<dbReference type="PANTHER" id="PTHR43877:SF2">
    <property type="entry name" value="AMINOALKYLPHOSPHONATE N-ACETYLTRANSFERASE-RELATED"/>
    <property type="match status" value="1"/>
</dbReference>
<protein>
    <submittedName>
        <fullName evidence="4">Ribosomal protein S18 acetylase RimI</fullName>
    </submittedName>
</protein>
<dbReference type="PANTHER" id="PTHR43877">
    <property type="entry name" value="AMINOALKYLPHOSPHONATE N-ACETYLTRANSFERASE-RELATED-RELATED"/>
    <property type="match status" value="1"/>
</dbReference>
<evidence type="ECO:0000313" key="4">
    <source>
        <dbReference type="EMBL" id="SFL10234.1"/>
    </source>
</evidence>
<name>A0A1I4EX34_9HYPH</name>
<dbReference type="GO" id="GO:0005840">
    <property type="term" value="C:ribosome"/>
    <property type="evidence" value="ECO:0007669"/>
    <property type="project" value="UniProtKB-KW"/>
</dbReference>
<feature type="domain" description="N-acetyltransferase" evidence="3">
    <location>
        <begin position="1"/>
        <end position="163"/>
    </location>
</feature>
<keyword evidence="4" id="KW-0689">Ribosomal protein</keyword>
<dbReference type="OrthoDB" id="7925327at2"/>
<keyword evidence="4" id="KW-0687">Ribonucleoprotein</keyword>
<dbReference type="AlphaFoldDB" id="A0A1I4EX34"/>
<accession>A0A1I4EX34</accession>
<keyword evidence="5" id="KW-1185">Reference proteome</keyword>
<dbReference type="Pfam" id="PF00583">
    <property type="entry name" value="Acetyltransf_1"/>
    <property type="match status" value="1"/>
</dbReference>
<dbReference type="Gene3D" id="3.40.630.30">
    <property type="match status" value="1"/>
</dbReference>
<dbReference type="EMBL" id="FOSL01000032">
    <property type="protein sequence ID" value="SFL10234.1"/>
    <property type="molecule type" value="Genomic_DNA"/>
</dbReference>